<dbReference type="Gene3D" id="3.30.565.10">
    <property type="entry name" value="Histidine kinase-like ATPase, C-terminal domain"/>
    <property type="match status" value="1"/>
</dbReference>
<sequence>MIQDQGKKKILIVDDIPSNIQILAEAMRQDYQIIFATNGKEALQMAQVDPLPDLIILDIMLPDIDGYSVCKLLKKDKKSREIPIIFITAKSQETDETKGFEYGGVDYIIKPFSIPIVKARVHTHIELKRKRDMLEDMTIRLEQLNQTKNKFLGIAAHDLRSPLGSVRGFSSLLIEELSGTLTQDQQEFLDIIYQQSKHMLALVDDLLDVAVIESGKLDLRIQMENVIEMIEKRIRLFQHDLSKKNIEITTQLDSIPPIAFDRTRIAQVVDNLLSNAIKFSPENGKIAVHVKKYDDNICIDISDEGPGIPLEHQPHIFGAFQKFRKKQAGSEKCTGLGLSIVKRIIDAHDGSINVLSTPDQGTTMSFSLPI</sequence>
<dbReference type="InterPro" id="IPR001789">
    <property type="entry name" value="Sig_transdc_resp-reg_receiver"/>
</dbReference>
<dbReference type="InterPro" id="IPR036097">
    <property type="entry name" value="HisK_dim/P_sf"/>
</dbReference>
<dbReference type="EC" id="2.7.13.3" evidence="2"/>
<dbReference type="Proteomes" id="UP000189670">
    <property type="component" value="Unassembled WGS sequence"/>
</dbReference>
<evidence type="ECO:0000313" key="10">
    <source>
        <dbReference type="Proteomes" id="UP000189670"/>
    </source>
</evidence>
<dbReference type="Gene3D" id="3.40.50.2300">
    <property type="match status" value="1"/>
</dbReference>
<dbReference type="GO" id="GO:0000155">
    <property type="term" value="F:phosphorelay sensor kinase activity"/>
    <property type="evidence" value="ECO:0007669"/>
    <property type="project" value="InterPro"/>
</dbReference>
<evidence type="ECO:0000256" key="4">
    <source>
        <dbReference type="ARBA" id="ARBA00022679"/>
    </source>
</evidence>
<dbReference type="SUPFAM" id="SSF47384">
    <property type="entry name" value="Homodimeric domain of signal transducing histidine kinase"/>
    <property type="match status" value="1"/>
</dbReference>
<comment type="catalytic activity">
    <reaction evidence="1">
        <text>ATP + protein L-histidine = ADP + protein N-phospho-L-histidine.</text>
        <dbReference type="EC" id="2.7.13.3"/>
    </reaction>
</comment>
<comment type="caution">
    <text evidence="9">The sequence shown here is derived from an EMBL/GenBank/DDBJ whole genome shotgun (WGS) entry which is preliminary data.</text>
</comment>
<dbReference type="InterPro" id="IPR005467">
    <property type="entry name" value="His_kinase_dom"/>
</dbReference>
<evidence type="ECO:0000256" key="2">
    <source>
        <dbReference type="ARBA" id="ARBA00012438"/>
    </source>
</evidence>
<reference evidence="10" key="1">
    <citation type="submission" date="2012-11" db="EMBL/GenBank/DDBJ databases">
        <authorList>
            <person name="Lucero-Rivera Y.E."/>
            <person name="Tovar-Ramirez D."/>
        </authorList>
    </citation>
    <scope>NUCLEOTIDE SEQUENCE [LARGE SCALE GENOMIC DNA]</scope>
    <source>
        <strain evidence="10">Araruama</strain>
    </source>
</reference>
<evidence type="ECO:0000256" key="3">
    <source>
        <dbReference type="ARBA" id="ARBA00022553"/>
    </source>
</evidence>
<keyword evidence="4" id="KW-0808">Transferase</keyword>
<evidence type="ECO:0000259" key="7">
    <source>
        <dbReference type="PROSITE" id="PS50109"/>
    </source>
</evidence>
<protein>
    <recommendedName>
        <fullName evidence="2">histidine kinase</fullName>
        <ecNumber evidence="2">2.7.13.3</ecNumber>
    </recommendedName>
</protein>
<evidence type="ECO:0000313" key="9">
    <source>
        <dbReference type="EMBL" id="ETR74581.1"/>
    </source>
</evidence>
<feature type="domain" description="Histidine kinase" evidence="7">
    <location>
        <begin position="154"/>
        <end position="370"/>
    </location>
</feature>
<dbReference type="SMART" id="SM00388">
    <property type="entry name" value="HisKA"/>
    <property type="match status" value="1"/>
</dbReference>
<dbReference type="SUPFAM" id="SSF55874">
    <property type="entry name" value="ATPase domain of HSP90 chaperone/DNA topoisomerase II/histidine kinase"/>
    <property type="match status" value="1"/>
</dbReference>
<proteinExistence type="predicted"/>
<keyword evidence="5 9" id="KW-0418">Kinase</keyword>
<dbReference type="SUPFAM" id="SSF52172">
    <property type="entry name" value="CheY-like"/>
    <property type="match status" value="1"/>
</dbReference>
<dbReference type="InterPro" id="IPR004358">
    <property type="entry name" value="Sig_transdc_His_kin-like_C"/>
</dbReference>
<dbReference type="PANTHER" id="PTHR43547:SF2">
    <property type="entry name" value="HYBRID SIGNAL TRANSDUCTION HISTIDINE KINASE C"/>
    <property type="match status" value="1"/>
</dbReference>
<name>A0A1V1PI61_9BACT</name>
<keyword evidence="3 6" id="KW-0597">Phosphoprotein</keyword>
<accession>A0A1V1PI61</accession>
<dbReference type="SMART" id="SM00387">
    <property type="entry name" value="HATPase_c"/>
    <property type="match status" value="1"/>
</dbReference>
<dbReference type="Gene3D" id="1.10.287.130">
    <property type="match status" value="1"/>
</dbReference>
<dbReference type="PROSITE" id="PS50109">
    <property type="entry name" value="HIS_KIN"/>
    <property type="match status" value="1"/>
</dbReference>
<dbReference type="CDD" id="cd00075">
    <property type="entry name" value="HATPase"/>
    <property type="match status" value="1"/>
</dbReference>
<dbReference type="AlphaFoldDB" id="A0A1V1PI61"/>
<evidence type="ECO:0000256" key="6">
    <source>
        <dbReference type="PROSITE-ProRule" id="PRU00169"/>
    </source>
</evidence>
<dbReference type="PRINTS" id="PR00344">
    <property type="entry name" value="BCTRLSENSOR"/>
</dbReference>
<evidence type="ECO:0000256" key="1">
    <source>
        <dbReference type="ARBA" id="ARBA00000085"/>
    </source>
</evidence>
<gene>
    <name evidence="9" type="ORF">OMM_00089</name>
</gene>
<dbReference type="SMART" id="SM00448">
    <property type="entry name" value="REC"/>
    <property type="match status" value="1"/>
</dbReference>
<dbReference type="PANTHER" id="PTHR43547">
    <property type="entry name" value="TWO-COMPONENT HISTIDINE KINASE"/>
    <property type="match status" value="1"/>
</dbReference>
<feature type="modified residue" description="4-aspartylphosphate" evidence="6">
    <location>
        <position position="58"/>
    </location>
</feature>
<dbReference type="InterPro" id="IPR011006">
    <property type="entry name" value="CheY-like_superfamily"/>
</dbReference>
<dbReference type="EMBL" id="ATBP01000003">
    <property type="protein sequence ID" value="ETR74581.1"/>
    <property type="molecule type" value="Genomic_DNA"/>
</dbReference>
<dbReference type="InterPro" id="IPR036890">
    <property type="entry name" value="HATPase_C_sf"/>
</dbReference>
<dbReference type="CDD" id="cd00082">
    <property type="entry name" value="HisKA"/>
    <property type="match status" value="1"/>
</dbReference>
<organism evidence="9 10">
    <name type="scientific">Candidatus Magnetoglobus multicellularis str. Araruama</name>
    <dbReference type="NCBI Taxonomy" id="890399"/>
    <lineage>
        <taxon>Bacteria</taxon>
        <taxon>Pseudomonadati</taxon>
        <taxon>Thermodesulfobacteriota</taxon>
        <taxon>Desulfobacteria</taxon>
        <taxon>Desulfobacterales</taxon>
        <taxon>Desulfobacteraceae</taxon>
        <taxon>Candidatus Magnetoglobus</taxon>
    </lineage>
</organism>
<evidence type="ECO:0000256" key="5">
    <source>
        <dbReference type="ARBA" id="ARBA00022777"/>
    </source>
</evidence>
<dbReference type="Pfam" id="PF00072">
    <property type="entry name" value="Response_reg"/>
    <property type="match status" value="1"/>
</dbReference>
<dbReference type="Pfam" id="PF00512">
    <property type="entry name" value="HisKA"/>
    <property type="match status" value="1"/>
</dbReference>
<dbReference type="InterPro" id="IPR003661">
    <property type="entry name" value="HisK_dim/P_dom"/>
</dbReference>
<feature type="domain" description="Response regulatory" evidence="8">
    <location>
        <begin position="9"/>
        <end position="125"/>
    </location>
</feature>
<dbReference type="Pfam" id="PF02518">
    <property type="entry name" value="HATPase_c"/>
    <property type="match status" value="1"/>
</dbReference>
<dbReference type="FunFam" id="3.30.565.10:FF:000006">
    <property type="entry name" value="Sensor histidine kinase WalK"/>
    <property type="match status" value="1"/>
</dbReference>
<evidence type="ECO:0000259" key="8">
    <source>
        <dbReference type="PROSITE" id="PS50110"/>
    </source>
</evidence>
<dbReference type="InterPro" id="IPR003594">
    <property type="entry name" value="HATPase_dom"/>
</dbReference>
<dbReference type="PROSITE" id="PS50110">
    <property type="entry name" value="RESPONSE_REGULATORY"/>
    <property type="match status" value="1"/>
</dbReference>